<proteinExistence type="predicted"/>
<dbReference type="GO" id="GO:0005829">
    <property type="term" value="C:cytosol"/>
    <property type="evidence" value="ECO:0007669"/>
    <property type="project" value="TreeGrafter"/>
</dbReference>
<keyword evidence="2" id="KW-0238">DNA-binding</keyword>
<dbReference type="Gene3D" id="1.10.10.10">
    <property type="entry name" value="Winged helix-like DNA-binding domain superfamily/Winged helix DNA-binding domain"/>
    <property type="match status" value="1"/>
</dbReference>
<dbReference type="AlphaFoldDB" id="A0A0P6VWL7"/>
<dbReference type="InterPro" id="IPR000595">
    <property type="entry name" value="cNMP-bd_dom"/>
</dbReference>
<dbReference type="CDD" id="cd00038">
    <property type="entry name" value="CAP_ED"/>
    <property type="match status" value="1"/>
</dbReference>
<dbReference type="GO" id="GO:0003677">
    <property type="term" value="F:DNA binding"/>
    <property type="evidence" value="ECO:0007669"/>
    <property type="project" value="UniProtKB-KW"/>
</dbReference>
<dbReference type="InterPro" id="IPR036390">
    <property type="entry name" value="WH_DNA-bd_sf"/>
</dbReference>
<evidence type="ECO:0008006" key="8">
    <source>
        <dbReference type="Google" id="ProtNLM"/>
    </source>
</evidence>
<evidence type="ECO:0000259" key="4">
    <source>
        <dbReference type="PROSITE" id="PS50042"/>
    </source>
</evidence>
<dbReference type="InterPro" id="IPR018490">
    <property type="entry name" value="cNMP-bd_dom_sf"/>
</dbReference>
<dbReference type="EMBL" id="LJYW01000001">
    <property type="protein sequence ID" value="KPL55727.1"/>
    <property type="molecule type" value="Genomic_DNA"/>
</dbReference>
<dbReference type="PANTHER" id="PTHR24567:SF74">
    <property type="entry name" value="HTH-TYPE TRANSCRIPTIONAL REGULATOR ARCR"/>
    <property type="match status" value="1"/>
</dbReference>
<dbReference type="Pfam" id="PF00027">
    <property type="entry name" value="cNMP_binding"/>
    <property type="match status" value="1"/>
</dbReference>
<gene>
    <name evidence="6" type="ORF">ABB55_07350</name>
</gene>
<dbReference type="Proteomes" id="UP000048984">
    <property type="component" value="Unassembled WGS sequence"/>
</dbReference>
<dbReference type="InterPro" id="IPR012318">
    <property type="entry name" value="HTH_CRP"/>
</dbReference>
<evidence type="ECO:0000256" key="3">
    <source>
        <dbReference type="ARBA" id="ARBA00023163"/>
    </source>
</evidence>
<dbReference type="SUPFAM" id="SSF46785">
    <property type="entry name" value="Winged helix' DNA-binding domain"/>
    <property type="match status" value="1"/>
</dbReference>
<dbReference type="SUPFAM" id="SSF51206">
    <property type="entry name" value="cAMP-binding domain-like"/>
    <property type="match status" value="1"/>
</dbReference>
<sequence length="221" mass="23932">MTAADWIEHFPPLAALGQEHRDAVLASAHPVRLPAEMRVFDPGSPCSQFLLVVDGCVRVQMIADTGRELVLYRVRRGETCVLTTSCLFGGEVYPAEGIVETETRAVAIPLARFLALIAASEGFRRFVFAGFGQRLAALLATVQDTVFHNLDGRLARALIARAGGGPVALTHQALAAEIGTAREVVSRHLKQFEKAGLVRLARGRIEIADPDRLALRAARTE</sequence>
<dbReference type="InterPro" id="IPR050397">
    <property type="entry name" value="Env_Response_Regulators"/>
</dbReference>
<dbReference type="Pfam" id="PF13545">
    <property type="entry name" value="HTH_Crp_2"/>
    <property type="match status" value="1"/>
</dbReference>
<keyword evidence="7" id="KW-1185">Reference proteome</keyword>
<evidence type="ECO:0000256" key="2">
    <source>
        <dbReference type="ARBA" id="ARBA00023125"/>
    </source>
</evidence>
<dbReference type="Gene3D" id="2.60.120.10">
    <property type="entry name" value="Jelly Rolls"/>
    <property type="match status" value="1"/>
</dbReference>
<evidence type="ECO:0000259" key="5">
    <source>
        <dbReference type="PROSITE" id="PS51063"/>
    </source>
</evidence>
<evidence type="ECO:0000313" key="7">
    <source>
        <dbReference type="Proteomes" id="UP000048984"/>
    </source>
</evidence>
<keyword evidence="1" id="KW-0805">Transcription regulation</keyword>
<accession>A0A0P6VWL7</accession>
<dbReference type="GO" id="GO:0003700">
    <property type="term" value="F:DNA-binding transcription factor activity"/>
    <property type="evidence" value="ECO:0007669"/>
    <property type="project" value="TreeGrafter"/>
</dbReference>
<evidence type="ECO:0000313" key="6">
    <source>
        <dbReference type="EMBL" id="KPL55727.1"/>
    </source>
</evidence>
<dbReference type="PANTHER" id="PTHR24567">
    <property type="entry name" value="CRP FAMILY TRANSCRIPTIONAL REGULATORY PROTEIN"/>
    <property type="match status" value="1"/>
</dbReference>
<dbReference type="RefSeq" id="WP_054361894.1">
    <property type="nucleotide sequence ID" value="NZ_LJYW01000001.1"/>
</dbReference>
<reference evidence="6 7" key="2">
    <citation type="submission" date="2015-10" db="EMBL/GenBank/DDBJ databases">
        <title>Draft Genome Sequence of Prosthecomicrobium hirschii ATCC 27832.</title>
        <authorList>
            <person name="Daniel J."/>
            <person name="Givan S.A."/>
            <person name="Brun Y.V."/>
            <person name="Brown P.J."/>
        </authorList>
    </citation>
    <scope>NUCLEOTIDE SEQUENCE [LARGE SCALE GENOMIC DNA]</scope>
    <source>
        <strain evidence="6 7">16</strain>
    </source>
</reference>
<dbReference type="InterPro" id="IPR036388">
    <property type="entry name" value="WH-like_DNA-bd_sf"/>
</dbReference>
<evidence type="ECO:0000256" key="1">
    <source>
        <dbReference type="ARBA" id="ARBA00023015"/>
    </source>
</evidence>
<protein>
    <recommendedName>
        <fullName evidence="8">Crp/Fnr family transcriptional regulator</fullName>
    </recommendedName>
</protein>
<dbReference type="STRING" id="665126.ABB55_07350"/>
<organism evidence="6 7">
    <name type="scientific">Prosthecodimorpha hirschii</name>
    <dbReference type="NCBI Taxonomy" id="665126"/>
    <lineage>
        <taxon>Bacteria</taxon>
        <taxon>Pseudomonadati</taxon>
        <taxon>Pseudomonadota</taxon>
        <taxon>Alphaproteobacteria</taxon>
        <taxon>Hyphomicrobiales</taxon>
        <taxon>Ancalomicrobiaceae</taxon>
        <taxon>Prosthecodimorpha</taxon>
    </lineage>
</organism>
<dbReference type="PROSITE" id="PS51063">
    <property type="entry name" value="HTH_CRP_2"/>
    <property type="match status" value="1"/>
</dbReference>
<dbReference type="PROSITE" id="PS50042">
    <property type="entry name" value="CNMP_BINDING_3"/>
    <property type="match status" value="1"/>
</dbReference>
<feature type="domain" description="Cyclic nucleotide-binding" evidence="4">
    <location>
        <begin position="12"/>
        <end position="134"/>
    </location>
</feature>
<dbReference type="InterPro" id="IPR014710">
    <property type="entry name" value="RmlC-like_jellyroll"/>
</dbReference>
<name>A0A0P6VWL7_9HYPH</name>
<keyword evidence="3" id="KW-0804">Transcription</keyword>
<feature type="domain" description="HTH crp-type" evidence="5">
    <location>
        <begin position="148"/>
        <end position="211"/>
    </location>
</feature>
<comment type="caution">
    <text evidence="6">The sequence shown here is derived from an EMBL/GenBank/DDBJ whole genome shotgun (WGS) entry which is preliminary data.</text>
</comment>
<reference evidence="6 7" key="1">
    <citation type="submission" date="2015-09" db="EMBL/GenBank/DDBJ databases">
        <authorList>
            <person name="Jackson K.R."/>
            <person name="Lunt B.L."/>
            <person name="Fisher J.N.B."/>
            <person name="Gardner A.V."/>
            <person name="Bailey M.E."/>
            <person name="Deus L.M."/>
            <person name="Earl A.S."/>
            <person name="Gibby P.D."/>
            <person name="Hartmann K.A."/>
            <person name="Liu J.E."/>
            <person name="Manci A.M."/>
            <person name="Nielsen D.A."/>
            <person name="Solomon M.B."/>
            <person name="Breakwell D.P."/>
            <person name="Burnett S.H."/>
            <person name="Grose J.H."/>
        </authorList>
    </citation>
    <scope>NUCLEOTIDE SEQUENCE [LARGE SCALE GENOMIC DNA]</scope>
    <source>
        <strain evidence="6 7">16</strain>
    </source>
</reference>
<dbReference type="SMART" id="SM00419">
    <property type="entry name" value="HTH_CRP"/>
    <property type="match status" value="1"/>
</dbReference>